<feature type="domain" description="NAD(P)-binding" evidence="1">
    <location>
        <begin position="15"/>
        <end position="200"/>
    </location>
</feature>
<dbReference type="Pfam" id="PF13460">
    <property type="entry name" value="NAD_binding_10"/>
    <property type="match status" value="1"/>
</dbReference>
<name>A0A396SAD5_9BACL</name>
<sequence length="229" mass="25551">MHLKGCEVLNIVVIGANGQIGRYLIKYLTESGQHKVKALVHNTAQSAYFGQLGIESFVLHSTQSLDGFVNWIKGIDVFVFAGSIEGEDREGSILTEVDSTIRLFEAIIFAKGKRVIYVSTIDIGKENWPRFPEFYRPLLVKNHHIVQWVRNSDLDYTIIQTGNLSDCRGTGYIKIVELDAVKGEISYEDTAKAILQCIETNATIKREFKIVTGKLPIADAIMESGISNL</sequence>
<protein>
    <submittedName>
        <fullName evidence="2">NAD(P)-dependent oxidoreductase</fullName>
    </submittedName>
</protein>
<reference evidence="2 3" key="1">
    <citation type="submission" date="2018-08" db="EMBL/GenBank/DDBJ databases">
        <title>Lysinibacillus sp. YLB-03 draft genome sequence.</title>
        <authorList>
            <person name="Yu L."/>
        </authorList>
    </citation>
    <scope>NUCLEOTIDE SEQUENCE [LARGE SCALE GENOMIC DNA]</scope>
    <source>
        <strain evidence="2 3">YLB-03</strain>
    </source>
</reference>
<dbReference type="Gene3D" id="3.40.50.720">
    <property type="entry name" value="NAD(P)-binding Rossmann-like Domain"/>
    <property type="match status" value="1"/>
</dbReference>
<dbReference type="PANTHER" id="PTHR15020:SF50">
    <property type="entry name" value="UPF0659 PROTEIN YMR090W"/>
    <property type="match status" value="1"/>
</dbReference>
<organism evidence="2 3">
    <name type="scientific">Ureibacillus yapensis</name>
    <dbReference type="NCBI Taxonomy" id="2304605"/>
    <lineage>
        <taxon>Bacteria</taxon>
        <taxon>Bacillati</taxon>
        <taxon>Bacillota</taxon>
        <taxon>Bacilli</taxon>
        <taxon>Bacillales</taxon>
        <taxon>Caryophanaceae</taxon>
        <taxon>Ureibacillus</taxon>
    </lineage>
</organism>
<dbReference type="Proteomes" id="UP000265692">
    <property type="component" value="Unassembled WGS sequence"/>
</dbReference>
<evidence type="ECO:0000259" key="1">
    <source>
        <dbReference type="Pfam" id="PF13460"/>
    </source>
</evidence>
<dbReference type="InterPro" id="IPR036291">
    <property type="entry name" value="NAD(P)-bd_dom_sf"/>
</dbReference>
<proteinExistence type="predicted"/>
<dbReference type="AlphaFoldDB" id="A0A396SAD5"/>
<gene>
    <name evidence="2" type="ORF">D1B33_05215</name>
</gene>
<keyword evidence="3" id="KW-1185">Reference proteome</keyword>
<dbReference type="InterPro" id="IPR016040">
    <property type="entry name" value="NAD(P)-bd_dom"/>
</dbReference>
<dbReference type="SUPFAM" id="SSF51735">
    <property type="entry name" value="NAD(P)-binding Rossmann-fold domains"/>
    <property type="match status" value="1"/>
</dbReference>
<accession>A0A396SAD5</accession>
<dbReference type="EMBL" id="QWEI01000002">
    <property type="protein sequence ID" value="RHW38288.1"/>
    <property type="molecule type" value="Genomic_DNA"/>
</dbReference>
<evidence type="ECO:0000313" key="3">
    <source>
        <dbReference type="Proteomes" id="UP000265692"/>
    </source>
</evidence>
<dbReference type="PANTHER" id="PTHR15020">
    <property type="entry name" value="FLAVIN REDUCTASE-RELATED"/>
    <property type="match status" value="1"/>
</dbReference>
<comment type="caution">
    <text evidence="2">The sequence shown here is derived from an EMBL/GenBank/DDBJ whole genome shotgun (WGS) entry which is preliminary data.</text>
</comment>
<evidence type="ECO:0000313" key="2">
    <source>
        <dbReference type="EMBL" id="RHW38288.1"/>
    </source>
</evidence>